<name>A0A239MZC3_9NOCA</name>
<evidence type="ECO:0008006" key="3">
    <source>
        <dbReference type="Google" id="ProtNLM"/>
    </source>
</evidence>
<gene>
    <name evidence="1" type="ORF">SAMN05421642_12427</name>
</gene>
<protein>
    <recommendedName>
        <fullName evidence="3">Sigma-70 family RNA polymerase sigma factor</fullName>
    </recommendedName>
</protein>
<reference evidence="2" key="1">
    <citation type="submission" date="2017-06" db="EMBL/GenBank/DDBJ databases">
        <authorList>
            <person name="Varghese N."/>
            <person name="Submissions S."/>
        </authorList>
    </citation>
    <scope>NUCLEOTIDE SEQUENCE [LARGE SCALE GENOMIC DNA]</scope>
    <source>
        <strain evidence="2">JCM 23211</strain>
    </source>
</reference>
<evidence type="ECO:0000313" key="2">
    <source>
        <dbReference type="Proteomes" id="UP000198327"/>
    </source>
</evidence>
<organism evidence="1 2">
    <name type="scientific">Rhodococcoides kyotonense</name>
    <dbReference type="NCBI Taxonomy" id="398843"/>
    <lineage>
        <taxon>Bacteria</taxon>
        <taxon>Bacillati</taxon>
        <taxon>Actinomycetota</taxon>
        <taxon>Actinomycetes</taxon>
        <taxon>Mycobacteriales</taxon>
        <taxon>Nocardiaceae</taxon>
        <taxon>Rhodococcoides</taxon>
    </lineage>
</organism>
<proteinExistence type="predicted"/>
<dbReference type="RefSeq" id="WP_245866219.1">
    <property type="nucleotide sequence ID" value="NZ_FZOW01000024.1"/>
</dbReference>
<dbReference type="Proteomes" id="UP000198327">
    <property type="component" value="Unassembled WGS sequence"/>
</dbReference>
<dbReference type="InterPro" id="IPR036388">
    <property type="entry name" value="WH-like_DNA-bd_sf"/>
</dbReference>
<accession>A0A239MZC3</accession>
<dbReference type="EMBL" id="FZOW01000024">
    <property type="protein sequence ID" value="SNT47298.1"/>
    <property type="molecule type" value="Genomic_DNA"/>
</dbReference>
<sequence>MSLTFDKTLDADVNEEREPTAAEIDAWQREDLFVPEDEATDDDYPRMTNLSAGFIFQTVIRPRTPMRPEYVTIEMENASHELHLAVSEWNMLWESAQFRRRIFDIDDLPEQLGQLAELGDNNITLVPRTSTRYYEYAPLLHLLPRRTLEHFGLPLLRTGQWPFVIDRSNLDRHLPVDFEHRLARAWAWHIWPHLNSGSGLAAFTGNDPIRILAHNLDFWVPPVTSVMQDVLREFAEVDKGVVPGPVPLVGGDFLDGAVIGNPRMGGDIWRGKTEAAKVLEQSVQSADATGQLRGILDAVRSNRVQDDFSDRWSNAKEDFERKLYNKRTKVKVRFVELTDTIPVQGPESEVLGDLVTNDFLALLDERERQVVVLLSSGWTRQREIAEQLGYSNHSAISKRLTAIRKKAAEFFDE</sequence>
<dbReference type="AlphaFoldDB" id="A0A239MZC3"/>
<keyword evidence="2" id="KW-1185">Reference proteome</keyword>
<dbReference type="Gene3D" id="1.10.10.10">
    <property type="entry name" value="Winged helix-like DNA-binding domain superfamily/Winged helix DNA-binding domain"/>
    <property type="match status" value="1"/>
</dbReference>
<evidence type="ECO:0000313" key="1">
    <source>
        <dbReference type="EMBL" id="SNT47298.1"/>
    </source>
</evidence>